<dbReference type="Pfam" id="PF01381">
    <property type="entry name" value="HTH_3"/>
    <property type="match status" value="1"/>
</dbReference>
<dbReference type="GO" id="GO:0003677">
    <property type="term" value="F:DNA binding"/>
    <property type="evidence" value="ECO:0007669"/>
    <property type="project" value="InterPro"/>
</dbReference>
<evidence type="ECO:0000313" key="5">
    <source>
        <dbReference type="Proteomes" id="UP000284902"/>
    </source>
</evidence>
<dbReference type="Proteomes" id="UP000260793">
    <property type="component" value="Unassembled WGS sequence"/>
</dbReference>
<feature type="domain" description="HTH cro/C1-type" evidence="1">
    <location>
        <begin position="7"/>
        <end position="52"/>
    </location>
</feature>
<dbReference type="InterPro" id="IPR010982">
    <property type="entry name" value="Lambda_DNA-bd_dom_sf"/>
</dbReference>
<dbReference type="Gene3D" id="1.10.260.40">
    <property type="entry name" value="lambda repressor-like DNA-binding domains"/>
    <property type="match status" value="1"/>
</dbReference>
<dbReference type="EMBL" id="QRHG01000014">
    <property type="protein sequence ID" value="RHF60834.1"/>
    <property type="molecule type" value="Genomic_DNA"/>
</dbReference>
<reference evidence="4 5" key="1">
    <citation type="submission" date="2018-08" db="EMBL/GenBank/DDBJ databases">
        <title>A genome reference for cultivated species of the human gut microbiota.</title>
        <authorList>
            <person name="Zou Y."/>
            <person name="Xue W."/>
            <person name="Luo G."/>
        </authorList>
    </citation>
    <scope>NUCLEOTIDE SEQUENCE [LARGE SCALE GENOMIC DNA]</scope>
    <source>
        <strain evidence="3 5">AM25-1LB</strain>
        <strain evidence="2 4">TF11-7</strain>
    </source>
</reference>
<dbReference type="SMART" id="SM00530">
    <property type="entry name" value="HTH_XRE"/>
    <property type="match status" value="1"/>
</dbReference>
<dbReference type="InterPro" id="IPR001387">
    <property type="entry name" value="Cro/C1-type_HTH"/>
</dbReference>
<gene>
    <name evidence="3" type="ORF">DW672_06905</name>
    <name evidence="2" type="ORF">DXD17_06295</name>
</gene>
<dbReference type="EMBL" id="QSQN01000013">
    <property type="protein sequence ID" value="RGK40575.1"/>
    <property type="molecule type" value="Genomic_DNA"/>
</dbReference>
<dbReference type="PROSITE" id="PS50943">
    <property type="entry name" value="HTH_CROC1"/>
    <property type="match status" value="1"/>
</dbReference>
<proteinExistence type="predicted"/>
<evidence type="ECO:0000259" key="1">
    <source>
        <dbReference type="PROSITE" id="PS50943"/>
    </source>
</evidence>
<dbReference type="CDD" id="cd00093">
    <property type="entry name" value="HTH_XRE"/>
    <property type="match status" value="1"/>
</dbReference>
<protein>
    <submittedName>
        <fullName evidence="2">XRE family transcriptional regulator</fullName>
    </submittedName>
</protein>
<evidence type="ECO:0000313" key="4">
    <source>
        <dbReference type="Proteomes" id="UP000260793"/>
    </source>
</evidence>
<comment type="caution">
    <text evidence="2">The sequence shown here is derived from an EMBL/GenBank/DDBJ whole genome shotgun (WGS) entry which is preliminary data.</text>
</comment>
<evidence type="ECO:0000313" key="3">
    <source>
        <dbReference type="EMBL" id="RHF60834.1"/>
    </source>
</evidence>
<dbReference type="AlphaFoldDB" id="A0A3E4LTG8"/>
<accession>A0A3E4LTG8</accession>
<dbReference type="SUPFAM" id="SSF47413">
    <property type="entry name" value="lambda repressor-like DNA-binding domains"/>
    <property type="match status" value="1"/>
</dbReference>
<evidence type="ECO:0000313" key="2">
    <source>
        <dbReference type="EMBL" id="RGK40575.1"/>
    </source>
</evidence>
<dbReference type="Proteomes" id="UP000284902">
    <property type="component" value="Unassembled WGS sequence"/>
</dbReference>
<sequence>MIEKSLLSQEAFAQAVGVSFTTVNRWESGKCKPTFKTMKLIDDFCKAQGIDFNISDELIDKE</sequence>
<organism evidence="2 4">
    <name type="scientific">[Ruminococcus] lactaris</name>
    <dbReference type="NCBI Taxonomy" id="46228"/>
    <lineage>
        <taxon>Bacteria</taxon>
        <taxon>Bacillati</taxon>
        <taxon>Bacillota</taxon>
        <taxon>Clostridia</taxon>
        <taxon>Lachnospirales</taxon>
        <taxon>Lachnospiraceae</taxon>
        <taxon>Mediterraneibacter</taxon>
    </lineage>
</organism>
<name>A0A3E4LTG8_9FIRM</name>
<dbReference type="RefSeq" id="WP_044904761.1">
    <property type="nucleotide sequence ID" value="NZ_JBKTFQ010000002.1"/>
</dbReference>